<gene>
    <name evidence="1" type="ORF">UV20_C0008G0001</name>
</gene>
<protein>
    <submittedName>
        <fullName evidence="1">Uncharacterized protein</fullName>
    </submittedName>
</protein>
<accession>A0A0G1A6I5</accession>
<evidence type="ECO:0000313" key="1">
    <source>
        <dbReference type="EMBL" id="KKS56625.1"/>
    </source>
</evidence>
<comment type="caution">
    <text evidence="1">The sequence shown here is derived from an EMBL/GenBank/DDBJ whole genome shotgun (WGS) entry which is preliminary data.</text>
</comment>
<name>A0A0G1A6I5_9BACT</name>
<dbReference type="Proteomes" id="UP000034837">
    <property type="component" value="Unassembled WGS sequence"/>
</dbReference>
<organism evidence="1 2">
    <name type="scientific">Candidatus Magasanikbacteria bacterium GW2011_GWA2_42_32</name>
    <dbReference type="NCBI Taxonomy" id="1619039"/>
    <lineage>
        <taxon>Bacteria</taxon>
        <taxon>Candidatus Magasanikiibacteriota</taxon>
    </lineage>
</organism>
<sequence length="101" mass="11495">MSATISDGQWKEFWKKKAVGVFDADDFQWVIDHWQTIHNLRLGNFRAVDVAERVVSMASGFPASVVPVFSAIVTYIQPNLAELKQKFSWVNSDYAKADFKP</sequence>
<feature type="non-terminal residue" evidence="1">
    <location>
        <position position="101"/>
    </location>
</feature>
<evidence type="ECO:0000313" key="2">
    <source>
        <dbReference type="Proteomes" id="UP000034837"/>
    </source>
</evidence>
<reference evidence="1 2" key="1">
    <citation type="journal article" date="2015" name="Nature">
        <title>rRNA introns, odd ribosomes, and small enigmatic genomes across a large radiation of phyla.</title>
        <authorList>
            <person name="Brown C.T."/>
            <person name="Hug L.A."/>
            <person name="Thomas B.C."/>
            <person name="Sharon I."/>
            <person name="Castelle C.J."/>
            <person name="Singh A."/>
            <person name="Wilkins M.J."/>
            <person name="Williams K.H."/>
            <person name="Banfield J.F."/>
        </authorList>
    </citation>
    <scope>NUCLEOTIDE SEQUENCE [LARGE SCALE GENOMIC DNA]</scope>
</reference>
<dbReference type="AlphaFoldDB" id="A0A0G1A6I5"/>
<dbReference type="EMBL" id="LCDO01000008">
    <property type="protein sequence ID" value="KKS56625.1"/>
    <property type="molecule type" value="Genomic_DNA"/>
</dbReference>
<proteinExistence type="predicted"/>